<name>A0ACC5XM56_PANGG</name>
<dbReference type="Proteomes" id="UP000829447">
    <property type="component" value="Linkage Group LG23"/>
</dbReference>
<sequence>MPSLLHYLGLFLLALLPLASLGLYSGDTDFYETSGSQLQNEAHAPDHKWLSIARQMRRDIASVRDEQFKRDFADTSNEFGSVRIQTPLLSSSDGCLPSDFTAHKCLRRIYNGLRVYQAYLPYVERENLTAAHMVDIKVGITRLLHLIKETVKVNDDKVHPTSLSELSDDSTWTRKTVTHSILHNFADFMTDTSRAINYMKNIK</sequence>
<evidence type="ECO:0000313" key="2">
    <source>
        <dbReference type="Proteomes" id="UP000829447"/>
    </source>
</evidence>
<keyword evidence="2" id="KW-1185">Reference proteome</keyword>
<evidence type="ECO:0000313" key="1">
    <source>
        <dbReference type="EMBL" id="MCI4391870.1"/>
    </source>
</evidence>
<accession>A0ACC5XM56</accession>
<organism evidence="1 2">
    <name type="scientific">Pangasianodon gigas</name>
    <name type="common">Mekong giant catfish</name>
    <name type="synonym">Pangasius gigas</name>
    <dbReference type="NCBI Taxonomy" id="30993"/>
    <lineage>
        <taxon>Eukaryota</taxon>
        <taxon>Metazoa</taxon>
        <taxon>Chordata</taxon>
        <taxon>Craniata</taxon>
        <taxon>Vertebrata</taxon>
        <taxon>Euteleostomi</taxon>
        <taxon>Actinopterygii</taxon>
        <taxon>Neopterygii</taxon>
        <taxon>Teleostei</taxon>
        <taxon>Ostariophysi</taxon>
        <taxon>Siluriformes</taxon>
        <taxon>Pangasiidae</taxon>
        <taxon>Pangasianodon</taxon>
    </lineage>
</organism>
<reference evidence="1 2" key="1">
    <citation type="journal article" date="2022" name="bioRxiv">
        <title>An ancient truncated duplication of the anti-Mullerian hormone receptor type 2 gene is a potential conserved master sex determinant in the Pangasiidae catfish family.</title>
        <authorList>
            <person name="Wen M."/>
            <person name="Pan Q."/>
            <person name="Jouanno E."/>
            <person name="Montfort J."/>
            <person name="Zahm M."/>
            <person name="Cabau C."/>
            <person name="Klopp C."/>
            <person name="Iampietro C."/>
            <person name="Roques C."/>
            <person name="Bouchez O."/>
            <person name="Castinel A."/>
            <person name="Donnadieu C."/>
            <person name="Parrinello H."/>
            <person name="Poncet C."/>
            <person name="Belmonte E."/>
            <person name="Gautier V."/>
            <person name="Avarre J.-C."/>
            <person name="Dugue R."/>
            <person name="Gustiano R."/>
            <person name="Ha T.T.T."/>
            <person name="Campet M."/>
            <person name="Sriphairoj K."/>
            <person name="Ribolli J."/>
            <person name="de Almeida F.L."/>
            <person name="Desvignes T."/>
            <person name="Postlethwait J.H."/>
            <person name="Bucao C.F."/>
            <person name="Robinson-Rechavi M."/>
            <person name="Bobe J."/>
            <person name="Herpin A."/>
            <person name="Guiguen Y."/>
        </authorList>
    </citation>
    <scope>NUCLEOTIDE SEQUENCE [LARGE SCALE GENOMIC DNA]</scope>
    <source>
        <strain evidence="1">YG-Dec2019</strain>
    </source>
</reference>
<protein>
    <submittedName>
        <fullName evidence="1">Uncharacterized protein</fullName>
    </submittedName>
</protein>
<dbReference type="EMBL" id="CM040476">
    <property type="protein sequence ID" value="MCI4391870.1"/>
    <property type="molecule type" value="Genomic_DNA"/>
</dbReference>
<comment type="caution">
    <text evidence="1">The sequence shown here is derived from an EMBL/GenBank/DDBJ whole genome shotgun (WGS) entry which is preliminary data.</text>
</comment>
<gene>
    <name evidence="1" type="ORF">PGIGA_G00139500</name>
</gene>
<proteinExistence type="predicted"/>